<dbReference type="GO" id="GO:0042597">
    <property type="term" value="C:periplasmic space"/>
    <property type="evidence" value="ECO:0007669"/>
    <property type="project" value="UniProtKB-SubCell"/>
</dbReference>
<dbReference type="Gene3D" id="3.10.450.70">
    <property type="entry name" value="Disulphide bond isomerase, DsbC/G, N-terminal"/>
    <property type="match status" value="1"/>
</dbReference>
<evidence type="ECO:0000256" key="1">
    <source>
        <dbReference type="ARBA" id="ARBA00004418"/>
    </source>
</evidence>
<dbReference type="InterPro" id="IPR012336">
    <property type="entry name" value="Thioredoxin-like_fold"/>
</dbReference>
<evidence type="ECO:0000259" key="10">
    <source>
        <dbReference type="Pfam" id="PF13098"/>
    </source>
</evidence>
<evidence type="ECO:0000256" key="4">
    <source>
        <dbReference type="ARBA" id="ARBA00022764"/>
    </source>
</evidence>
<dbReference type="CDD" id="cd03020">
    <property type="entry name" value="DsbA_DsbC_DsbG"/>
    <property type="match status" value="1"/>
</dbReference>
<dbReference type="InterPro" id="IPR033954">
    <property type="entry name" value="DiS-bond_Isoase_DsbC/G"/>
</dbReference>
<evidence type="ECO:0000256" key="3">
    <source>
        <dbReference type="ARBA" id="ARBA00022729"/>
    </source>
</evidence>
<evidence type="ECO:0000256" key="7">
    <source>
        <dbReference type="RuleBase" id="RU364038"/>
    </source>
</evidence>
<keyword evidence="3 7" id="KW-0732">Signal</keyword>
<dbReference type="EMBL" id="JACXAF010000009">
    <property type="protein sequence ID" value="MBD1389388.1"/>
    <property type="molecule type" value="Genomic_DNA"/>
</dbReference>
<dbReference type="AlphaFoldDB" id="A0A8J6UIX5"/>
<keyword evidence="8" id="KW-1133">Transmembrane helix</keyword>
<dbReference type="SUPFAM" id="SSF52833">
    <property type="entry name" value="Thioredoxin-like"/>
    <property type="match status" value="1"/>
</dbReference>
<feature type="domain" description="Disulphide bond isomerase DsbC/G N-terminal" evidence="9">
    <location>
        <begin position="74"/>
        <end position="123"/>
    </location>
</feature>
<dbReference type="SUPFAM" id="SSF54423">
    <property type="entry name" value="DsbC/DsbG N-terminal domain-like"/>
    <property type="match status" value="1"/>
</dbReference>
<dbReference type="InterPro" id="IPR036249">
    <property type="entry name" value="Thioredoxin-like_sf"/>
</dbReference>
<feature type="transmembrane region" description="Helical" evidence="8">
    <location>
        <begin position="16"/>
        <end position="39"/>
    </location>
</feature>
<proteinExistence type="inferred from homology"/>
<name>A0A8J6UIX5_9GAMM</name>
<evidence type="ECO:0000256" key="2">
    <source>
        <dbReference type="ARBA" id="ARBA00009813"/>
    </source>
</evidence>
<dbReference type="Gene3D" id="3.40.30.10">
    <property type="entry name" value="Glutaredoxin"/>
    <property type="match status" value="1"/>
</dbReference>
<keyword evidence="8" id="KW-0472">Membrane</keyword>
<dbReference type="InterPro" id="IPR051470">
    <property type="entry name" value="Thiol:disulfide_interchange"/>
</dbReference>
<evidence type="ECO:0000256" key="5">
    <source>
        <dbReference type="ARBA" id="ARBA00023157"/>
    </source>
</evidence>
<dbReference type="Pfam" id="PF10411">
    <property type="entry name" value="DsbC_N"/>
    <property type="match status" value="1"/>
</dbReference>
<organism evidence="11 12">
    <name type="scientific">Neiella litorisoli</name>
    <dbReference type="NCBI Taxonomy" id="2771431"/>
    <lineage>
        <taxon>Bacteria</taxon>
        <taxon>Pseudomonadati</taxon>
        <taxon>Pseudomonadota</taxon>
        <taxon>Gammaproteobacteria</taxon>
        <taxon>Alteromonadales</taxon>
        <taxon>Echinimonadaceae</taxon>
        <taxon>Neiella</taxon>
    </lineage>
</organism>
<keyword evidence="8" id="KW-0812">Transmembrane</keyword>
<sequence length="284" mass="30760">MSEAQEKHEVEKQRGWIAGSIAGACLFGLVLGAFVGAGFGAKKAAEPKPSVPVAPQHPTLSLEELSASFYGKTELKPDDVRSSDVDGWVEVSVGPALYWMSEQGRYIMRGALIDTIDGNVNLTYEREKGLRAEVLAKARSTALTYKAGNERAEIYVFTDTTCGYCRRFHENIQTYLDEGITVHYLAFPRGGVSQESAMTMLTAWCAQDQQAAFDSAVMTNSVNVPGRQTCDPAIIGQHYTLGEKLGVRGTPAIYLANSDSIPGAQPVTTVLRHIGIPSVNLAQR</sequence>
<dbReference type="Proteomes" id="UP000638014">
    <property type="component" value="Unassembled WGS sequence"/>
</dbReference>
<comment type="similarity">
    <text evidence="2 7">Belongs to the thioredoxin family. DsbC subfamily.</text>
</comment>
<evidence type="ECO:0000256" key="8">
    <source>
        <dbReference type="SAM" id="Phobius"/>
    </source>
</evidence>
<keyword evidence="12" id="KW-1185">Reference proteome</keyword>
<reference evidence="11" key="1">
    <citation type="submission" date="2020-09" db="EMBL/GenBank/DDBJ databases">
        <title>A novel bacterium of genus Neiella, isolated from South China Sea.</title>
        <authorList>
            <person name="Huang H."/>
            <person name="Mo K."/>
            <person name="Hu Y."/>
        </authorList>
    </citation>
    <scope>NUCLEOTIDE SEQUENCE</scope>
    <source>
        <strain evidence="11">HB171785</strain>
    </source>
</reference>
<comment type="function">
    <text evidence="7">Required for disulfide bond formation in some periplasmic proteins. Acts by transferring its disulfide bond to other proteins and is reduced in the process.</text>
</comment>
<keyword evidence="6 7" id="KW-0676">Redox-active center</keyword>
<gene>
    <name evidence="11" type="ORF">IC617_08115</name>
</gene>
<dbReference type="InterPro" id="IPR018950">
    <property type="entry name" value="DiS-bond_isomerase_DsbC/G_N"/>
</dbReference>
<protein>
    <recommendedName>
        <fullName evidence="7">Thiol:disulfide interchange protein</fullName>
    </recommendedName>
</protein>
<keyword evidence="4 7" id="KW-0574">Periplasm</keyword>
<evidence type="ECO:0000259" key="9">
    <source>
        <dbReference type="Pfam" id="PF10411"/>
    </source>
</evidence>
<dbReference type="Pfam" id="PF13098">
    <property type="entry name" value="Thioredoxin_2"/>
    <property type="match status" value="1"/>
</dbReference>
<feature type="domain" description="Thioredoxin-like fold" evidence="10">
    <location>
        <begin position="147"/>
        <end position="269"/>
    </location>
</feature>
<dbReference type="PROSITE" id="PS51257">
    <property type="entry name" value="PROKAR_LIPOPROTEIN"/>
    <property type="match status" value="1"/>
</dbReference>
<accession>A0A8J6UIX5</accession>
<dbReference type="PANTHER" id="PTHR35272:SF3">
    <property type="entry name" value="THIOL:DISULFIDE INTERCHANGE PROTEIN DSBC"/>
    <property type="match status" value="1"/>
</dbReference>
<dbReference type="InterPro" id="IPR009094">
    <property type="entry name" value="DiS-bond_isomerase_DsbC/G_N_sf"/>
</dbReference>
<dbReference type="PANTHER" id="PTHR35272">
    <property type="entry name" value="THIOL:DISULFIDE INTERCHANGE PROTEIN DSBC-RELATED"/>
    <property type="match status" value="1"/>
</dbReference>
<dbReference type="RefSeq" id="WP_191144496.1">
    <property type="nucleotide sequence ID" value="NZ_JACXAF010000009.1"/>
</dbReference>
<evidence type="ECO:0000256" key="6">
    <source>
        <dbReference type="ARBA" id="ARBA00023284"/>
    </source>
</evidence>
<evidence type="ECO:0000313" key="12">
    <source>
        <dbReference type="Proteomes" id="UP000638014"/>
    </source>
</evidence>
<comment type="subcellular location">
    <subcellularLocation>
        <location evidence="1 7">Periplasm</location>
    </subcellularLocation>
</comment>
<evidence type="ECO:0000313" key="11">
    <source>
        <dbReference type="EMBL" id="MBD1389388.1"/>
    </source>
</evidence>
<comment type="caution">
    <text evidence="11">The sequence shown here is derived from an EMBL/GenBank/DDBJ whole genome shotgun (WGS) entry which is preliminary data.</text>
</comment>
<keyword evidence="5" id="KW-1015">Disulfide bond</keyword>